<dbReference type="Proteomes" id="UP001202180">
    <property type="component" value="Unassembled WGS sequence"/>
</dbReference>
<organism evidence="2 3">
    <name type="scientific">Spirosoma liriopis</name>
    <dbReference type="NCBI Taxonomy" id="2937440"/>
    <lineage>
        <taxon>Bacteria</taxon>
        <taxon>Pseudomonadati</taxon>
        <taxon>Bacteroidota</taxon>
        <taxon>Cytophagia</taxon>
        <taxon>Cytophagales</taxon>
        <taxon>Cytophagaceae</taxon>
        <taxon>Spirosoma</taxon>
    </lineage>
</organism>
<evidence type="ECO:0000313" key="2">
    <source>
        <dbReference type="EMBL" id="MCK8491758.1"/>
    </source>
</evidence>
<comment type="caution">
    <text evidence="2">The sequence shown here is derived from an EMBL/GenBank/DDBJ whole genome shotgun (WGS) entry which is preliminary data.</text>
</comment>
<evidence type="ECO:0000256" key="1">
    <source>
        <dbReference type="SAM" id="MobiDB-lite"/>
    </source>
</evidence>
<reference evidence="2 3" key="1">
    <citation type="submission" date="2022-04" db="EMBL/GenBank/DDBJ databases">
        <title>Spirosoma sp. strain RP8 genome sequencing and assembly.</title>
        <authorList>
            <person name="Jung Y."/>
        </authorList>
    </citation>
    <scope>NUCLEOTIDE SEQUENCE [LARGE SCALE GENOMIC DNA]</scope>
    <source>
        <strain evidence="2 3">RP8</strain>
    </source>
</reference>
<evidence type="ECO:0000313" key="3">
    <source>
        <dbReference type="Proteomes" id="UP001202180"/>
    </source>
</evidence>
<dbReference type="RefSeq" id="WP_248476384.1">
    <property type="nucleotide sequence ID" value="NZ_JALPRF010000001.1"/>
</dbReference>
<feature type="compositionally biased region" description="Polar residues" evidence="1">
    <location>
        <begin position="36"/>
        <end position="52"/>
    </location>
</feature>
<protein>
    <recommendedName>
        <fullName evidence="4">Lipoprotein</fullName>
    </recommendedName>
</protein>
<keyword evidence="3" id="KW-1185">Reference proteome</keyword>
<name>A0ABT0HHX1_9BACT</name>
<proteinExistence type="predicted"/>
<evidence type="ECO:0008006" key="4">
    <source>
        <dbReference type="Google" id="ProtNLM"/>
    </source>
</evidence>
<sequence>MMSLYQNKTTNARKAPFYYLFLTVLLLTVVFQSSCTSSKSDDTVTPQPTGNSVIPGAPEKFKNPEGYMTMEVDGKPLEFGISIASSQLRTAGTGGIYGYSFYAATEVPKEGVKSITINLSTKGELKDIGTLKGVHKSSTVIDDYKNTVRFRYTVSSVEKRSEQNWMNDKDCTVEITSTTSPWIEGTFTADNALSGPTPLTIKKGVFKIRYEK</sequence>
<accession>A0ABT0HHX1</accession>
<gene>
    <name evidence="2" type="ORF">M0L20_07830</name>
</gene>
<dbReference type="EMBL" id="JALPRF010000001">
    <property type="protein sequence ID" value="MCK8491758.1"/>
    <property type="molecule type" value="Genomic_DNA"/>
</dbReference>
<feature type="region of interest" description="Disordered" evidence="1">
    <location>
        <begin position="36"/>
        <end position="60"/>
    </location>
</feature>